<dbReference type="EMBL" id="QXGF01000097">
    <property type="protein sequence ID" value="KAE8946976.1"/>
    <property type="molecule type" value="Genomic_DNA"/>
</dbReference>
<dbReference type="Proteomes" id="UP000440367">
    <property type="component" value="Unassembled WGS sequence"/>
</dbReference>
<accession>A0A6A3HWI4</accession>
<feature type="region of interest" description="Disordered" evidence="1">
    <location>
        <begin position="268"/>
        <end position="339"/>
    </location>
</feature>
<evidence type="ECO:0000313" key="7">
    <source>
        <dbReference type="Proteomes" id="UP000429523"/>
    </source>
</evidence>
<evidence type="ECO:0000256" key="1">
    <source>
        <dbReference type="SAM" id="MobiDB-lite"/>
    </source>
</evidence>
<dbReference type="AlphaFoldDB" id="A0A6A3HWI4"/>
<feature type="compositionally biased region" description="Polar residues" evidence="1">
    <location>
        <begin position="99"/>
        <end position="120"/>
    </location>
</feature>
<gene>
    <name evidence="6" type="ORF">PF002_g17971</name>
    <name evidence="5" type="ORF">PF006_g26631</name>
    <name evidence="2" type="ORF">PF009_g3402</name>
    <name evidence="4" type="ORF">PF010_g25468</name>
    <name evidence="3" type="ORF">PF011_g25277</name>
</gene>
<dbReference type="EMBL" id="QXGA01003400">
    <property type="protein sequence ID" value="KAE9083718.1"/>
    <property type="molecule type" value="Genomic_DNA"/>
</dbReference>
<dbReference type="EMBL" id="QXFX01002932">
    <property type="protein sequence ID" value="KAE9072477.1"/>
    <property type="molecule type" value="Genomic_DNA"/>
</dbReference>
<dbReference type="InterPro" id="IPR011011">
    <property type="entry name" value="Znf_FYVE_PHD"/>
</dbReference>
<evidence type="ECO:0000313" key="9">
    <source>
        <dbReference type="Proteomes" id="UP000440732"/>
    </source>
</evidence>
<name>A0A6A3HWI4_9STRA</name>
<proteinExistence type="predicted"/>
<sequence>MNSTRSSMTQEICRYCRTQVCEDCYVAATSKTMTSAHQQHVCLSCSRLQPEAKTPPRDRRLGRVNSVPISGAPLIDSLSKGTRESCGRVRVRSSQSSSGFLSAQDQQETARVSRRGTSPKSVDFDLPSVDPRRRRHTSAIASTARSCDVTRPGRGLSARQLQRAHSADEYMIARRQANATELHTSRRSERAAPTLNSCKFTRTTPRMPTRVATHAGSKSQSCALTGGKPSMNLSDTADLRLPKYKASLPAPRKHGRRVSVAEIDSSGKLELEHLDSPAKETRNQPEQLNVPSSSKRGNHRTEPIDFHLSTVGLEPRSRPRRHTTPEAPQKLKDSRQGNQELNVAAQDRRGRITPFQRQKGEPVDFHLSRFGLMPRRHTTDARPETNNQNEVDRRQSRIKKVETVATSPEVTTPTSSKNKLCDLTYLENFRSYTV</sequence>
<evidence type="ECO:0000313" key="6">
    <source>
        <dbReference type="EMBL" id="KAE9213397.1"/>
    </source>
</evidence>
<feature type="region of interest" description="Disordered" evidence="1">
    <location>
        <begin position="377"/>
        <end position="396"/>
    </location>
</feature>
<organism evidence="3 10">
    <name type="scientific">Phytophthora fragariae</name>
    <dbReference type="NCBI Taxonomy" id="53985"/>
    <lineage>
        <taxon>Eukaryota</taxon>
        <taxon>Sar</taxon>
        <taxon>Stramenopiles</taxon>
        <taxon>Oomycota</taxon>
        <taxon>Peronosporomycetes</taxon>
        <taxon>Peronosporales</taxon>
        <taxon>Peronosporaceae</taxon>
        <taxon>Phytophthora</taxon>
    </lineage>
</organism>
<evidence type="ECO:0000313" key="3">
    <source>
        <dbReference type="EMBL" id="KAE8973382.1"/>
    </source>
</evidence>
<dbReference type="Proteomes" id="UP000440732">
    <property type="component" value="Unassembled WGS sequence"/>
</dbReference>
<feature type="region of interest" description="Disordered" evidence="1">
    <location>
        <begin position="213"/>
        <end position="235"/>
    </location>
</feature>
<evidence type="ECO:0000313" key="10">
    <source>
        <dbReference type="Proteomes" id="UP000460718"/>
    </source>
</evidence>
<dbReference type="EMBL" id="QXFW01003049">
    <property type="protein sequence ID" value="KAE8973382.1"/>
    <property type="molecule type" value="Genomic_DNA"/>
</dbReference>
<comment type="caution">
    <text evidence="3">The sequence shown here is derived from an EMBL/GenBank/DDBJ whole genome shotgun (WGS) entry which is preliminary data.</text>
</comment>
<reference evidence="10 11" key="1">
    <citation type="submission" date="2018-09" db="EMBL/GenBank/DDBJ databases">
        <title>Genomic investigation of the strawberry pathogen Phytophthora fragariae indicates pathogenicity is determined by transcriptional variation in three key races.</title>
        <authorList>
            <person name="Adams T.M."/>
            <person name="Armitage A.D."/>
            <person name="Sobczyk M.K."/>
            <person name="Bates H.J."/>
            <person name="Dunwell J.M."/>
            <person name="Nellist C.F."/>
            <person name="Harrison R.J."/>
        </authorList>
    </citation>
    <scope>NUCLEOTIDE SEQUENCE [LARGE SCALE GENOMIC DNA]</scope>
    <source>
        <strain evidence="6 8">BC-1</strain>
        <strain evidence="5 9">NOV-5</strain>
        <strain evidence="2 7">NOV-9</strain>
        <strain evidence="4 11">ONT-3</strain>
        <strain evidence="3 10">SCRP245</strain>
    </source>
</reference>
<feature type="compositionally biased region" description="Polar residues" evidence="1">
    <location>
        <begin position="284"/>
        <end position="295"/>
    </location>
</feature>
<dbReference type="Proteomes" id="UP000429523">
    <property type="component" value="Unassembled WGS sequence"/>
</dbReference>
<feature type="region of interest" description="Disordered" evidence="1">
    <location>
        <begin position="51"/>
        <end position="155"/>
    </location>
</feature>
<feature type="compositionally biased region" description="Basic and acidic residues" evidence="1">
    <location>
        <begin position="268"/>
        <end position="283"/>
    </location>
</feature>
<evidence type="ECO:0000313" key="8">
    <source>
        <dbReference type="Proteomes" id="UP000440367"/>
    </source>
</evidence>
<evidence type="ECO:0000313" key="11">
    <source>
        <dbReference type="Proteomes" id="UP000488956"/>
    </source>
</evidence>
<evidence type="ECO:0000313" key="5">
    <source>
        <dbReference type="EMBL" id="KAE9083718.1"/>
    </source>
</evidence>
<dbReference type="Proteomes" id="UP000460718">
    <property type="component" value="Unassembled WGS sequence"/>
</dbReference>
<evidence type="ECO:0000313" key="2">
    <source>
        <dbReference type="EMBL" id="KAE8946976.1"/>
    </source>
</evidence>
<evidence type="ECO:0000313" key="4">
    <source>
        <dbReference type="EMBL" id="KAE9072477.1"/>
    </source>
</evidence>
<dbReference type="SUPFAM" id="SSF57903">
    <property type="entry name" value="FYVE/PHD zinc finger"/>
    <property type="match status" value="1"/>
</dbReference>
<dbReference type="EMBL" id="QXGD01001150">
    <property type="protein sequence ID" value="KAE9213397.1"/>
    <property type="molecule type" value="Genomic_DNA"/>
</dbReference>
<dbReference type="Proteomes" id="UP000488956">
    <property type="component" value="Unassembled WGS sequence"/>
</dbReference>
<protein>
    <submittedName>
        <fullName evidence="3">Uncharacterized protein</fullName>
    </submittedName>
</protein>